<evidence type="ECO:0000313" key="2">
    <source>
        <dbReference type="Proteomes" id="UP001222325"/>
    </source>
</evidence>
<reference evidence="1" key="1">
    <citation type="submission" date="2023-03" db="EMBL/GenBank/DDBJ databases">
        <title>Massive genome expansion in bonnet fungi (Mycena s.s.) driven by repeated elements and novel gene families across ecological guilds.</title>
        <authorList>
            <consortium name="Lawrence Berkeley National Laboratory"/>
            <person name="Harder C.B."/>
            <person name="Miyauchi S."/>
            <person name="Viragh M."/>
            <person name="Kuo A."/>
            <person name="Thoen E."/>
            <person name="Andreopoulos B."/>
            <person name="Lu D."/>
            <person name="Skrede I."/>
            <person name="Drula E."/>
            <person name="Henrissat B."/>
            <person name="Morin E."/>
            <person name="Kohler A."/>
            <person name="Barry K."/>
            <person name="LaButti K."/>
            <person name="Morin E."/>
            <person name="Salamov A."/>
            <person name="Lipzen A."/>
            <person name="Mereny Z."/>
            <person name="Hegedus B."/>
            <person name="Baldrian P."/>
            <person name="Stursova M."/>
            <person name="Weitz H."/>
            <person name="Taylor A."/>
            <person name="Grigoriev I.V."/>
            <person name="Nagy L.G."/>
            <person name="Martin F."/>
            <person name="Kauserud H."/>
        </authorList>
    </citation>
    <scope>NUCLEOTIDE SEQUENCE</scope>
    <source>
        <strain evidence="1">CBHHK173m</strain>
    </source>
</reference>
<dbReference type="Proteomes" id="UP001222325">
    <property type="component" value="Unassembled WGS sequence"/>
</dbReference>
<dbReference type="InterPro" id="IPR023375">
    <property type="entry name" value="ADC_dom_sf"/>
</dbReference>
<proteinExistence type="predicted"/>
<sequence length="268" mass="28727">MADLQVAPASVVYPCIFGIFVDPVQSPWKLKGRSWIFPLAPLSKVSSFPAGWSTPYQAEALSTGGTFIGGIGQVQIVSYSESPVGEREIIDDELMYVPGRWKYSDGTKAWRITQIYVSTRVSIMNGRKNWNIPKHLADFDISTTSDGTTTISVSHPGTSVPFFKASTKKIPVVSSLSIHSSTSVFGKYFGLVQPPLPVGEVPENVGTSQWAALTPILRGSTSLRTMTPGLAGKAGDGVGFPAVAPWPIAVSMENLDVEFGEAVMQDGV</sequence>
<dbReference type="EMBL" id="JARJCN010000001">
    <property type="protein sequence ID" value="KAJ7104470.1"/>
    <property type="molecule type" value="Genomic_DNA"/>
</dbReference>
<dbReference type="PANTHER" id="PTHR40518">
    <property type="entry name" value="ACETOACETATE DECARBOXYLASE"/>
    <property type="match status" value="1"/>
</dbReference>
<name>A0AAD6UJ54_9AGAR</name>
<dbReference type="Gene3D" id="2.40.400.10">
    <property type="entry name" value="Acetoacetate decarboxylase-like"/>
    <property type="match status" value="1"/>
</dbReference>
<accession>A0AAD6UJ54</accession>
<organism evidence="1 2">
    <name type="scientific">Mycena belliarum</name>
    <dbReference type="NCBI Taxonomy" id="1033014"/>
    <lineage>
        <taxon>Eukaryota</taxon>
        <taxon>Fungi</taxon>
        <taxon>Dikarya</taxon>
        <taxon>Basidiomycota</taxon>
        <taxon>Agaricomycotina</taxon>
        <taxon>Agaricomycetes</taxon>
        <taxon>Agaricomycetidae</taxon>
        <taxon>Agaricales</taxon>
        <taxon>Marasmiineae</taxon>
        <taxon>Mycenaceae</taxon>
        <taxon>Mycena</taxon>
    </lineage>
</organism>
<dbReference type="PANTHER" id="PTHR40518:SF1">
    <property type="entry name" value="ACETOACETATE DECARBOXYLASE"/>
    <property type="match status" value="1"/>
</dbReference>
<protein>
    <submittedName>
        <fullName evidence="1">Uncharacterized protein</fullName>
    </submittedName>
</protein>
<gene>
    <name evidence="1" type="ORF">B0H15DRAFT_767061</name>
</gene>
<dbReference type="AlphaFoldDB" id="A0AAD6UJ54"/>
<evidence type="ECO:0000313" key="1">
    <source>
        <dbReference type="EMBL" id="KAJ7104470.1"/>
    </source>
</evidence>
<dbReference type="SUPFAM" id="SSF160104">
    <property type="entry name" value="Acetoacetate decarboxylase-like"/>
    <property type="match status" value="1"/>
</dbReference>
<keyword evidence="2" id="KW-1185">Reference proteome</keyword>
<comment type="caution">
    <text evidence="1">The sequence shown here is derived from an EMBL/GenBank/DDBJ whole genome shotgun (WGS) entry which is preliminary data.</text>
</comment>